<comment type="caution">
    <text evidence="2">The sequence shown here is derived from an EMBL/GenBank/DDBJ whole genome shotgun (WGS) entry which is preliminary data.</text>
</comment>
<proteinExistence type="predicted"/>
<protein>
    <recommendedName>
        <fullName evidence="4">DUF3332 domain-containing protein</fullName>
    </recommendedName>
</protein>
<dbReference type="Proteomes" id="UP000706151">
    <property type="component" value="Unassembled WGS sequence"/>
</dbReference>
<reference evidence="2 3" key="1">
    <citation type="submission" date="2020-10" db="EMBL/GenBank/DDBJ databases">
        <title>Connecting structure to function with the recovery of over 1000 high-quality activated sludge metagenome-assembled genomes encoding full-length rRNA genes using long-read sequencing.</title>
        <authorList>
            <person name="Singleton C.M."/>
            <person name="Petriglieri F."/>
            <person name="Kristensen J.M."/>
            <person name="Kirkegaard R.H."/>
            <person name="Michaelsen T.Y."/>
            <person name="Andersen M.H."/>
            <person name="Karst S.M."/>
            <person name="Dueholm M.S."/>
            <person name="Nielsen P.H."/>
            <person name="Albertsen M."/>
        </authorList>
    </citation>
    <scope>NUCLEOTIDE SEQUENCE [LARGE SCALE GENOMIC DNA]</scope>
    <source>
        <strain evidence="2">Fred_18-Q3-R57-64_BAT3C.720</strain>
    </source>
</reference>
<evidence type="ECO:0008006" key="4">
    <source>
        <dbReference type="Google" id="ProtNLM"/>
    </source>
</evidence>
<evidence type="ECO:0000313" key="3">
    <source>
        <dbReference type="Proteomes" id="UP000706151"/>
    </source>
</evidence>
<gene>
    <name evidence="2" type="ORF">IPK02_10145</name>
</gene>
<feature type="transmembrane region" description="Helical" evidence="1">
    <location>
        <begin position="48"/>
        <end position="73"/>
    </location>
</feature>
<organism evidence="2 3">
    <name type="scientific">Candidatus Accumulibacter affinis</name>
    <dbReference type="NCBI Taxonomy" id="2954384"/>
    <lineage>
        <taxon>Bacteria</taxon>
        <taxon>Pseudomonadati</taxon>
        <taxon>Pseudomonadota</taxon>
        <taxon>Betaproteobacteria</taxon>
        <taxon>Candidatus Accumulibacter</taxon>
    </lineage>
</organism>
<accession>A0A935W3N8</accession>
<dbReference type="PROSITE" id="PS51257">
    <property type="entry name" value="PROKAR_LIPOPROTEIN"/>
    <property type="match status" value="1"/>
</dbReference>
<evidence type="ECO:0000256" key="1">
    <source>
        <dbReference type="SAM" id="Phobius"/>
    </source>
</evidence>
<keyword evidence="1" id="KW-1133">Transmembrane helix</keyword>
<name>A0A935W3N8_9PROT</name>
<sequence>MRNHFLRTITLGALTSALLSGCLLSSTVDRTYLGFNESPPKYSDRKMAGLALLPFATALDILFLPVEALVVIFEGDNFPAQKKGPAGSTIPVQQYNKDPRSALESNADFARLADEQKVVALAEFDNLLRTGLSANSAYVLCADGHWISLPLSVAARAALLARTQRANQAAMAWLSAN</sequence>
<dbReference type="AlphaFoldDB" id="A0A935W3N8"/>
<evidence type="ECO:0000313" key="2">
    <source>
        <dbReference type="EMBL" id="MBK7954282.1"/>
    </source>
</evidence>
<dbReference type="EMBL" id="JADJOT010000008">
    <property type="protein sequence ID" value="MBK7954282.1"/>
    <property type="molecule type" value="Genomic_DNA"/>
</dbReference>
<keyword evidence="1" id="KW-0812">Transmembrane</keyword>
<keyword evidence="1" id="KW-0472">Membrane</keyword>